<accession>A0AAW0XWV5</accession>
<feature type="region of interest" description="Disordered" evidence="1">
    <location>
        <begin position="54"/>
        <end position="131"/>
    </location>
</feature>
<organism evidence="2 3">
    <name type="scientific">Cherax quadricarinatus</name>
    <name type="common">Australian red claw crayfish</name>
    <dbReference type="NCBI Taxonomy" id="27406"/>
    <lineage>
        <taxon>Eukaryota</taxon>
        <taxon>Metazoa</taxon>
        <taxon>Ecdysozoa</taxon>
        <taxon>Arthropoda</taxon>
        <taxon>Crustacea</taxon>
        <taxon>Multicrustacea</taxon>
        <taxon>Malacostraca</taxon>
        <taxon>Eumalacostraca</taxon>
        <taxon>Eucarida</taxon>
        <taxon>Decapoda</taxon>
        <taxon>Pleocyemata</taxon>
        <taxon>Astacidea</taxon>
        <taxon>Parastacoidea</taxon>
        <taxon>Parastacidae</taxon>
        <taxon>Cherax</taxon>
    </lineage>
</organism>
<comment type="caution">
    <text evidence="2">The sequence shown here is derived from an EMBL/GenBank/DDBJ whole genome shotgun (WGS) entry which is preliminary data.</text>
</comment>
<proteinExistence type="predicted"/>
<evidence type="ECO:0000313" key="2">
    <source>
        <dbReference type="EMBL" id="KAK8744331.1"/>
    </source>
</evidence>
<evidence type="ECO:0000313" key="3">
    <source>
        <dbReference type="Proteomes" id="UP001445076"/>
    </source>
</evidence>
<feature type="compositionally biased region" description="Basic and acidic residues" evidence="1">
    <location>
        <begin position="54"/>
        <end position="67"/>
    </location>
</feature>
<evidence type="ECO:0000256" key="1">
    <source>
        <dbReference type="SAM" id="MobiDB-lite"/>
    </source>
</evidence>
<reference evidence="2 3" key="1">
    <citation type="journal article" date="2024" name="BMC Genomics">
        <title>Genome assembly of redclaw crayfish (Cherax quadricarinatus) provides insights into its immune adaptation and hypoxia tolerance.</title>
        <authorList>
            <person name="Liu Z."/>
            <person name="Zheng J."/>
            <person name="Li H."/>
            <person name="Fang K."/>
            <person name="Wang S."/>
            <person name="He J."/>
            <person name="Zhou D."/>
            <person name="Weng S."/>
            <person name="Chi M."/>
            <person name="Gu Z."/>
            <person name="He J."/>
            <person name="Li F."/>
            <person name="Wang M."/>
        </authorList>
    </citation>
    <scope>NUCLEOTIDE SEQUENCE [LARGE SCALE GENOMIC DNA]</scope>
    <source>
        <strain evidence="2">ZL_2023a</strain>
    </source>
</reference>
<keyword evidence="3" id="KW-1185">Reference proteome</keyword>
<dbReference type="AlphaFoldDB" id="A0AAW0XWV5"/>
<name>A0AAW0XWV5_CHEQU</name>
<gene>
    <name evidence="2" type="ORF">OTU49_000750</name>
</gene>
<sequence>MIERPASTRFTHFGSVRFQRRDPDGFDAADSLPSSIPTFVSRSNPLMRLASLVEERASSPQHDDHSDSVSGRKVKLSNFPKDSSWFRSQKDRKDSFMEASAETIFDDGSPGGRTPGSRSVFYDKDDDASSS</sequence>
<dbReference type="Proteomes" id="UP001445076">
    <property type="component" value="Unassembled WGS sequence"/>
</dbReference>
<protein>
    <submittedName>
        <fullName evidence="2">Uncharacterized protein</fullName>
    </submittedName>
</protein>
<dbReference type="EMBL" id="JARKIK010000022">
    <property type="protein sequence ID" value="KAK8744331.1"/>
    <property type="molecule type" value="Genomic_DNA"/>
</dbReference>